<dbReference type="PANTHER" id="PTHR46082">
    <property type="entry name" value="ATP/GTP-BINDING PROTEIN-RELATED"/>
    <property type="match status" value="1"/>
</dbReference>
<dbReference type="InterPro" id="IPR027417">
    <property type="entry name" value="P-loop_NTPase"/>
</dbReference>
<dbReference type="AlphaFoldDB" id="A0A255XYA9"/>
<dbReference type="PANTHER" id="PTHR46082:SF6">
    <property type="entry name" value="AAA+ ATPASE DOMAIN-CONTAINING PROTEIN-RELATED"/>
    <property type="match status" value="1"/>
</dbReference>
<comment type="caution">
    <text evidence="2">The sequence shown here is derived from an EMBL/GenBank/DDBJ whole genome shotgun (WGS) entry which is preliminary data.</text>
</comment>
<dbReference type="Proteomes" id="UP000216361">
    <property type="component" value="Unassembled WGS sequence"/>
</dbReference>
<accession>A0A255XYA9</accession>
<name>A0A255XYA9_9PROT</name>
<feature type="domain" description="TIR" evidence="1">
    <location>
        <begin position="2"/>
        <end position="173"/>
    </location>
</feature>
<sequence length="957" mass="102701">MTSRQIFLSHHSAEKPTIRRLKARLERPDLRVWLDEREIEPLEPLSEKVLDGLRSSAFFLAWWFGEFGASVACQFELITALASAQPQAAVGQILVVGPEAILSDAALGRLKAVKLPILPADPSDAALDTLADQLCAHIAAHDKVQSFGAMGLRVARSDEAADPRFVGRARELLELHAQLWADAPGVEGQGAAQALVSGLGGQGKTQLAQEYARRFAVCYPGGLLRLNLPGDTVSEADIDREIDTALLRAAQRRNLPTGTGARDEVRGALFHYFNGKGAYLWLVDNVPSRANEAQIAALRAPSGEGTTLFTARARLPGIAAYPLDRMRPADALRLLKRIAEAQEGPIYPADRLEPLIQHVHGHALSLTLLGHALADGITPETLLAQVKGTPVAGLESLMEKFEADEDTFRPVLATLRTTLDRLPTQGPPGTSRTLLGLLPHLAAAPVPVKLLQQALGEAGLAAAQRPLYSLGLIDRDTRAAFPGGEAVPVLSLHPLLAEVVTLLPGFTDAAPVAGWLEAIDSALLADMQAIDANAGHHRSNPVSGWLLPHAIKRAEAGLAQREAGLGSVTGQALHLVGALAGARALQEYALQVDRCKLGPEHPDTLTSMNNLAVTLSAQGNLLAAQSLQEEVVISFLRIHGQEHSYTLASMNNLAQTLWKSGDLPKALVLQEQVLEVQQRTLGPAHPDTLITINNLAGILRAQNDLTRAQKLYEKALELFQKKFGSKHPNTLTVMNNLANTFFAQNKLNEARKIHESVLQLRRSRLGEEHPDTLISMNNLAGVLGALDDLAGACTLQEQVFEVRSRTLGPEHPATLTSQNNLAGTLADQGHLSKARALQEGALETRRRRLGPAHPDTLTSMNNLAAILCAQGDHSAARALLEEGLSSLRKSLNEEHPRVLICIANLARTVADLGDLPAARALLAPTLHLIPTIPQADVQNALTNTARLLDLPLPGDPP</sequence>
<dbReference type="OrthoDB" id="9787760at2"/>
<dbReference type="Pfam" id="PF13374">
    <property type="entry name" value="TPR_10"/>
    <property type="match status" value="3"/>
</dbReference>
<proteinExistence type="predicted"/>
<dbReference type="InterPro" id="IPR019734">
    <property type="entry name" value="TPR_rpt"/>
</dbReference>
<evidence type="ECO:0000259" key="1">
    <source>
        <dbReference type="PROSITE" id="PS50104"/>
    </source>
</evidence>
<gene>
    <name evidence="2" type="ORF">CHR90_00895</name>
</gene>
<dbReference type="SUPFAM" id="SSF52540">
    <property type="entry name" value="P-loop containing nucleoside triphosphate hydrolases"/>
    <property type="match status" value="1"/>
</dbReference>
<dbReference type="Gene3D" id="3.40.50.10140">
    <property type="entry name" value="Toll/interleukin-1 receptor homology (TIR) domain"/>
    <property type="match status" value="1"/>
</dbReference>
<dbReference type="SUPFAM" id="SSF52200">
    <property type="entry name" value="Toll/Interleukin receptor TIR domain"/>
    <property type="match status" value="1"/>
</dbReference>
<protein>
    <recommendedName>
        <fullName evidence="1">TIR domain-containing protein</fullName>
    </recommendedName>
</protein>
<dbReference type="Gene3D" id="3.40.50.300">
    <property type="entry name" value="P-loop containing nucleotide triphosphate hydrolases"/>
    <property type="match status" value="1"/>
</dbReference>
<organism evidence="2 3">
    <name type="scientific">Elstera cyanobacteriorum</name>
    <dbReference type="NCBI Taxonomy" id="2022747"/>
    <lineage>
        <taxon>Bacteria</taxon>
        <taxon>Pseudomonadati</taxon>
        <taxon>Pseudomonadota</taxon>
        <taxon>Alphaproteobacteria</taxon>
        <taxon>Rhodospirillales</taxon>
        <taxon>Rhodospirillaceae</taxon>
        <taxon>Elstera</taxon>
    </lineage>
</organism>
<dbReference type="InterPro" id="IPR035897">
    <property type="entry name" value="Toll_tir_struct_dom_sf"/>
</dbReference>
<dbReference type="InterPro" id="IPR053137">
    <property type="entry name" value="NLR-like"/>
</dbReference>
<dbReference type="PROSITE" id="PS50104">
    <property type="entry name" value="TIR"/>
    <property type="match status" value="1"/>
</dbReference>
<dbReference type="InterPro" id="IPR011990">
    <property type="entry name" value="TPR-like_helical_dom_sf"/>
</dbReference>
<evidence type="ECO:0000313" key="3">
    <source>
        <dbReference type="Proteomes" id="UP000216361"/>
    </source>
</evidence>
<dbReference type="InterPro" id="IPR000157">
    <property type="entry name" value="TIR_dom"/>
</dbReference>
<dbReference type="EMBL" id="NOXS01000019">
    <property type="protein sequence ID" value="OYQ21881.1"/>
    <property type="molecule type" value="Genomic_DNA"/>
</dbReference>
<dbReference type="GO" id="GO:0007165">
    <property type="term" value="P:signal transduction"/>
    <property type="evidence" value="ECO:0007669"/>
    <property type="project" value="InterPro"/>
</dbReference>
<dbReference type="SUPFAM" id="SSF48452">
    <property type="entry name" value="TPR-like"/>
    <property type="match status" value="4"/>
</dbReference>
<reference evidence="2 3" key="1">
    <citation type="submission" date="2017-07" db="EMBL/GenBank/DDBJ databases">
        <title>Elstera cyanobacteriorum sp. nov., a novel bacterium isolated from cyanobacterial aggregates in a eutrophic lake.</title>
        <authorList>
            <person name="Cai H."/>
        </authorList>
    </citation>
    <scope>NUCLEOTIDE SEQUENCE [LARGE SCALE GENOMIC DNA]</scope>
    <source>
        <strain evidence="2 3">TH019</strain>
    </source>
</reference>
<keyword evidence="3" id="KW-1185">Reference proteome</keyword>
<dbReference type="RefSeq" id="WP_094406783.1">
    <property type="nucleotide sequence ID" value="NZ_BMJZ01000014.1"/>
</dbReference>
<dbReference type="Pfam" id="PF13424">
    <property type="entry name" value="TPR_12"/>
    <property type="match status" value="2"/>
</dbReference>
<evidence type="ECO:0000313" key="2">
    <source>
        <dbReference type="EMBL" id="OYQ21881.1"/>
    </source>
</evidence>
<dbReference type="Gene3D" id="1.25.40.10">
    <property type="entry name" value="Tetratricopeptide repeat domain"/>
    <property type="match status" value="2"/>
</dbReference>
<dbReference type="SMART" id="SM00028">
    <property type="entry name" value="TPR"/>
    <property type="match status" value="4"/>
</dbReference>
<dbReference type="Pfam" id="PF13676">
    <property type="entry name" value="TIR_2"/>
    <property type="match status" value="1"/>
</dbReference>